<dbReference type="AlphaFoldDB" id="A0A1V9X8L6"/>
<protein>
    <submittedName>
        <fullName evidence="2">Uncharacterized protein</fullName>
    </submittedName>
</protein>
<keyword evidence="3" id="KW-1185">Reference proteome</keyword>
<gene>
    <name evidence="2" type="ORF">BIW11_11983</name>
</gene>
<dbReference type="InParanoid" id="A0A1V9X8L6"/>
<comment type="caution">
    <text evidence="2">The sequence shown here is derived from an EMBL/GenBank/DDBJ whole genome shotgun (WGS) entry which is preliminary data.</text>
</comment>
<dbReference type="OrthoDB" id="6508244at2759"/>
<dbReference type="Proteomes" id="UP000192247">
    <property type="component" value="Unassembled WGS sequence"/>
</dbReference>
<feature type="region of interest" description="Disordered" evidence="1">
    <location>
        <begin position="128"/>
        <end position="215"/>
    </location>
</feature>
<feature type="compositionally biased region" description="Basic and acidic residues" evidence="1">
    <location>
        <begin position="133"/>
        <end position="149"/>
    </location>
</feature>
<feature type="region of interest" description="Disordered" evidence="1">
    <location>
        <begin position="233"/>
        <end position="252"/>
    </location>
</feature>
<sequence length="252" mass="27500">MQVSRMLFLENSWVEVTLVKPFANSEPKKKCNKSSDVEGSVKRGLAGNNLAIQSGRAGGEKPVPPKDYLVSMRGAAPDTMSLHSLRRPLVSQRPTAVMASSSGLGPLSQWQLTGENYIDSEQRKRHRGLLASRRNEDHFVGSPTKENRRLMYSCGPLGGTWETTHSGHTSPDSPGSVGSSSPNSLASSSSMADVEKPLRKPREERSTVFDRTVRIPRKKLVLDGPLYATSYAHWNSQVFPPPPANMANGSSD</sequence>
<evidence type="ECO:0000313" key="3">
    <source>
        <dbReference type="Proteomes" id="UP000192247"/>
    </source>
</evidence>
<organism evidence="2 3">
    <name type="scientific">Tropilaelaps mercedesae</name>
    <dbReference type="NCBI Taxonomy" id="418985"/>
    <lineage>
        <taxon>Eukaryota</taxon>
        <taxon>Metazoa</taxon>
        <taxon>Ecdysozoa</taxon>
        <taxon>Arthropoda</taxon>
        <taxon>Chelicerata</taxon>
        <taxon>Arachnida</taxon>
        <taxon>Acari</taxon>
        <taxon>Parasitiformes</taxon>
        <taxon>Mesostigmata</taxon>
        <taxon>Gamasina</taxon>
        <taxon>Dermanyssoidea</taxon>
        <taxon>Laelapidae</taxon>
        <taxon>Tropilaelaps</taxon>
    </lineage>
</organism>
<feature type="compositionally biased region" description="Basic and acidic residues" evidence="1">
    <location>
        <begin position="193"/>
        <end position="213"/>
    </location>
</feature>
<evidence type="ECO:0000256" key="1">
    <source>
        <dbReference type="SAM" id="MobiDB-lite"/>
    </source>
</evidence>
<name>A0A1V9X8L6_9ACAR</name>
<dbReference type="EMBL" id="MNPL01019412">
    <property type="protein sequence ID" value="OQR69907.1"/>
    <property type="molecule type" value="Genomic_DNA"/>
</dbReference>
<reference evidence="2 3" key="1">
    <citation type="journal article" date="2017" name="Gigascience">
        <title>Draft genome of the honey bee ectoparasitic mite, Tropilaelaps mercedesae, is shaped by the parasitic life history.</title>
        <authorList>
            <person name="Dong X."/>
            <person name="Armstrong S.D."/>
            <person name="Xia D."/>
            <person name="Makepeace B.L."/>
            <person name="Darby A.C."/>
            <person name="Kadowaki T."/>
        </authorList>
    </citation>
    <scope>NUCLEOTIDE SEQUENCE [LARGE SCALE GENOMIC DNA]</scope>
    <source>
        <strain evidence="2">Wuxi-XJTLU</strain>
    </source>
</reference>
<evidence type="ECO:0000313" key="2">
    <source>
        <dbReference type="EMBL" id="OQR69907.1"/>
    </source>
</evidence>
<feature type="compositionally biased region" description="Low complexity" evidence="1">
    <location>
        <begin position="170"/>
        <end position="190"/>
    </location>
</feature>
<accession>A0A1V9X8L6</accession>
<proteinExistence type="predicted"/>